<feature type="coiled-coil region" evidence="1">
    <location>
        <begin position="27"/>
        <end position="54"/>
    </location>
</feature>
<dbReference type="AlphaFoldDB" id="A0A411Z0Q4"/>
<sequence length="120" mass="13586">MRPVIYVLSFIAVLGLGFWAYREHYDTRQALREVSALNSEIAGLREALALQRAEWAYLNRPARLRELASLNFERLGLMPLEPTQFGDAANLSYPAVEEFFGDINNSVMVNGQLNAQEEPL</sequence>
<dbReference type="EMBL" id="QWEY01000007">
    <property type="protein sequence ID" value="RGP36651.1"/>
    <property type="molecule type" value="Genomic_DNA"/>
</dbReference>
<dbReference type="Proteomes" id="UP000284547">
    <property type="component" value="Unassembled WGS sequence"/>
</dbReference>
<name>A0A411Z0Q4_9RHOB</name>
<organism evidence="2 3">
    <name type="scientific">Pseudotabrizicola alkalilacus</name>
    <dbReference type="NCBI Taxonomy" id="2305252"/>
    <lineage>
        <taxon>Bacteria</taxon>
        <taxon>Pseudomonadati</taxon>
        <taxon>Pseudomonadota</taxon>
        <taxon>Alphaproteobacteria</taxon>
        <taxon>Rhodobacterales</taxon>
        <taxon>Paracoccaceae</taxon>
        <taxon>Pseudotabrizicola</taxon>
    </lineage>
</organism>
<proteinExistence type="predicted"/>
<dbReference type="RefSeq" id="WP_118153024.1">
    <property type="nucleotide sequence ID" value="NZ_QWEY01000007.1"/>
</dbReference>
<dbReference type="GO" id="GO:0051301">
    <property type="term" value="P:cell division"/>
    <property type="evidence" value="ECO:0007669"/>
    <property type="project" value="UniProtKB-KW"/>
</dbReference>
<keyword evidence="3" id="KW-1185">Reference proteome</keyword>
<accession>A0A411Z0Q4</accession>
<keyword evidence="2" id="KW-0131">Cell cycle</keyword>
<evidence type="ECO:0000313" key="3">
    <source>
        <dbReference type="Proteomes" id="UP000284547"/>
    </source>
</evidence>
<dbReference type="OrthoDB" id="7165680at2"/>
<reference evidence="2 3" key="1">
    <citation type="submission" date="2018-08" db="EMBL/GenBank/DDBJ databases">
        <title>Flavobacterium tibetense sp. nov., isolated from a wetland YonghuCo on Tibetan Plateau.</title>
        <authorList>
            <person name="Phurbu D."/>
            <person name="Lu H."/>
            <person name="Xing P."/>
        </authorList>
    </citation>
    <scope>NUCLEOTIDE SEQUENCE [LARGE SCALE GENOMIC DNA]</scope>
    <source>
        <strain evidence="2 3">DJC</strain>
    </source>
</reference>
<gene>
    <name evidence="2" type="ORF">D1012_13365</name>
</gene>
<keyword evidence="2" id="KW-0132">Cell division</keyword>
<comment type="caution">
    <text evidence="2">The sequence shown here is derived from an EMBL/GenBank/DDBJ whole genome shotgun (WGS) entry which is preliminary data.</text>
</comment>
<evidence type="ECO:0000256" key="1">
    <source>
        <dbReference type="SAM" id="Coils"/>
    </source>
</evidence>
<keyword evidence="1" id="KW-0175">Coiled coil</keyword>
<protein>
    <submittedName>
        <fullName evidence="2">Cell division protein FtsL</fullName>
    </submittedName>
</protein>
<evidence type="ECO:0000313" key="2">
    <source>
        <dbReference type="EMBL" id="RGP36651.1"/>
    </source>
</evidence>